<name>A0ABU0BI52_9HYPH</name>
<dbReference type="Proteomes" id="UP001230207">
    <property type="component" value="Unassembled WGS sequence"/>
</dbReference>
<evidence type="ECO:0000313" key="1">
    <source>
        <dbReference type="EMBL" id="MDQ0317936.1"/>
    </source>
</evidence>
<proteinExistence type="predicted"/>
<gene>
    <name evidence="1" type="ORF">QO002_000074</name>
</gene>
<accession>A0ABU0BI52</accession>
<evidence type="ECO:0000313" key="2">
    <source>
        <dbReference type="Proteomes" id="UP001230207"/>
    </source>
</evidence>
<keyword evidence="2" id="KW-1185">Reference proteome</keyword>
<comment type="caution">
    <text evidence="1">The sequence shown here is derived from an EMBL/GenBank/DDBJ whole genome shotgun (WGS) entry which is preliminary data.</text>
</comment>
<protein>
    <submittedName>
        <fullName evidence="1">Uncharacterized protein</fullName>
    </submittedName>
</protein>
<sequence length="201" mass="22980">MRPTSLLSATKVLATVIVLIFGMVDLAAARDIGERTIYRRGHYDRLSHSRPDHSRPEFLSRNRHRYDDRHDRHSDRRFAHRRDRQWRADNRRDRRYDRPREFVREYSGPRGRGNVTIYGGDGFPSPIPGIGTYAGGLSAWRDPGNGIYFSNENYGSYGYGDVSIDVDLGAYMGGPQILDVDPAAVDNACSYEKGVCVIRRR</sequence>
<reference evidence="1 2" key="1">
    <citation type="submission" date="2023-07" db="EMBL/GenBank/DDBJ databases">
        <title>Genomic Encyclopedia of Type Strains, Phase IV (KMG-IV): sequencing the most valuable type-strain genomes for metagenomic binning, comparative biology and taxonomic classification.</title>
        <authorList>
            <person name="Goeker M."/>
        </authorList>
    </citation>
    <scope>NUCLEOTIDE SEQUENCE [LARGE SCALE GENOMIC DNA]</scope>
    <source>
        <strain evidence="1 2">DSM 1112</strain>
    </source>
</reference>
<organism evidence="1 2">
    <name type="scientific">Pararhizobium capsulatum DSM 1112</name>
    <dbReference type="NCBI Taxonomy" id="1121113"/>
    <lineage>
        <taxon>Bacteria</taxon>
        <taxon>Pseudomonadati</taxon>
        <taxon>Pseudomonadota</taxon>
        <taxon>Alphaproteobacteria</taxon>
        <taxon>Hyphomicrobiales</taxon>
        <taxon>Rhizobiaceae</taxon>
        <taxon>Rhizobium/Agrobacterium group</taxon>
        <taxon>Pararhizobium</taxon>
    </lineage>
</organism>
<dbReference type="EMBL" id="JAUSVF010000001">
    <property type="protein sequence ID" value="MDQ0317936.1"/>
    <property type="molecule type" value="Genomic_DNA"/>
</dbReference>
<dbReference type="RefSeq" id="WP_307225569.1">
    <property type="nucleotide sequence ID" value="NZ_JAUSVF010000001.1"/>
</dbReference>